<dbReference type="PANTHER" id="PTHR43194:SF5">
    <property type="entry name" value="PIMELOYL-[ACYL-CARRIER PROTEIN] METHYL ESTER ESTERASE"/>
    <property type="match status" value="1"/>
</dbReference>
<protein>
    <submittedName>
        <fullName evidence="4">Alpha/beta hydrolase</fullName>
    </submittedName>
    <submittedName>
        <fullName evidence="2">Pimeloyl-ACP methyl ester carboxylesterase</fullName>
    </submittedName>
</protein>
<dbReference type="InterPro" id="IPR029058">
    <property type="entry name" value="AB_hydrolase_fold"/>
</dbReference>
<dbReference type="AlphaFoldDB" id="A0A031MEV9"/>
<organism evidence="4 7">
    <name type="scientific">Halopseudomonas bauzanensis</name>
    <dbReference type="NCBI Taxonomy" id="653930"/>
    <lineage>
        <taxon>Bacteria</taxon>
        <taxon>Pseudomonadati</taxon>
        <taxon>Pseudomonadota</taxon>
        <taxon>Gammaproteobacteria</taxon>
        <taxon>Pseudomonadales</taxon>
        <taxon>Pseudomonadaceae</taxon>
        <taxon>Halopseudomonas</taxon>
    </lineage>
</organism>
<dbReference type="Pfam" id="PF00561">
    <property type="entry name" value="Abhydrolase_1"/>
    <property type="match status" value="1"/>
</dbReference>
<name>A0A031MEV9_9GAMM</name>
<dbReference type="Gene3D" id="3.40.50.1820">
    <property type="entry name" value="alpha/beta hydrolase"/>
    <property type="match status" value="1"/>
</dbReference>
<dbReference type="EMBL" id="FOGN01000005">
    <property type="protein sequence ID" value="SES18091.1"/>
    <property type="molecule type" value="Genomic_DNA"/>
</dbReference>
<dbReference type="Proteomes" id="UP000305198">
    <property type="component" value="Unassembled WGS sequence"/>
</dbReference>
<evidence type="ECO:0000259" key="1">
    <source>
        <dbReference type="Pfam" id="PF00561"/>
    </source>
</evidence>
<dbReference type="InterPro" id="IPR050228">
    <property type="entry name" value="Carboxylesterase_BioH"/>
</dbReference>
<evidence type="ECO:0000313" key="3">
    <source>
        <dbReference type="EMBL" id="SFM18014.1"/>
    </source>
</evidence>
<dbReference type="PANTHER" id="PTHR43194">
    <property type="entry name" value="HYDROLASE ALPHA/BETA FOLD FAMILY"/>
    <property type="match status" value="1"/>
</dbReference>
<evidence type="ECO:0000313" key="5">
    <source>
        <dbReference type="Proteomes" id="UP000186599"/>
    </source>
</evidence>
<dbReference type="InterPro" id="IPR000073">
    <property type="entry name" value="AB_hydrolase_1"/>
</dbReference>
<dbReference type="STRING" id="653930.SAMN05216589_2564"/>
<evidence type="ECO:0000313" key="4">
    <source>
        <dbReference type="EMBL" id="TKA92399.1"/>
    </source>
</evidence>
<evidence type="ECO:0000313" key="6">
    <source>
        <dbReference type="Proteomes" id="UP000186904"/>
    </source>
</evidence>
<reference evidence="4 7" key="2">
    <citation type="submission" date="2019-04" db="EMBL/GenBank/DDBJ databases">
        <title>Crypto-aerobic microbial life in anoxic (sulfidic) marine sediments.</title>
        <authorList>
            <person name="Bhattacharya S."/>
            <person name="Roy C."/>
            <person name="Mondal N."/>
            <person name="Sarkar J."/>
            <person name="Mandal S."/>
            <person name="Rameez M.J."/>
            <person name="Ghosh W."/>
        </authorList>
    </citation>
    <scope>NUCLEOTIDE SEQUENCE [LARGE SCALE GENOMIC DNA]</scope>
    <source>
        <strain evidence="4 7">SBBB</strain>
    </source>
</reference>
<dbReference type="EMBL" id="FOUA01000005">
    <property type="protein sequence ID" value="SFM18014.1"/>
    <property type="molecule type" value="Genomic_DNA"/>
</dbReference>
<accession>A0A031MEV9</accession>
<keyword evidence="5" id="KW-1185">Reference proteome</keyword>
<dbReference type="SUPFAM" id="SSF53474">
    <property type="entry name" value="alpha/beta-Hydrolases"/>
    <property type="match status" value="1"/>
</dbReference>
<dbReference type="Proteomes" id="UP000186904">
    <property type="component" value="Unassembled WGS sequence"/>
</dbReference>
<reference evidence="5 6" key="1">
    <citation type="submission" date="2016-10" db="EMBL/GenBank/DDBJ databases">
        <authorList>
            <person name="de Groot N.N."/>
        </authorList>
    </citation>
    <scope>NUCLEOTIDE SEQUENCE [LARGE SCALE GENOMIC DNA]</scope>
    <source>
        <strain evidence="3 5">CGMCC 1.9095</strain>
        <strain evidence="2 6">DSM 22558</strain>
    </source>
</reference>
<dbReference type="Proteomes" id="UP000186599">
    <property type="component" value="Unassembled WGS sequence"/>
</dbReference>
<dbReference type="EMBL" id="SWAV01000002">
    <property type="protein sequence ID" value="TKA92399.1"/>
    <property type="molecule type" value="Genomic_DNA"/>
</dbReference>
<evidence type="ECO:0000313" key="2">
    <source>
        <dbReference type="EMBL" id="SES18091.1"/>
    </source>
</evidence>
<evidence type="ECO:0000313" key="7">
    <source>
        <dbReference type="Proteomes" id="UP000305198"/>
    </source>
</evidence>
<dbReference type="GO" id="GO:0016787">
    <property type="term" value="F:hydrolase activity"/>
    <property type="evidence" value="ECO:0007669"/>
    <property type="project" value="UniProtKB-KW"/>
</dbReference>
<keyword evidence="4" id="KW-0378">Hydrolase</keyword>
<dbReference type="OrthoDB" id="6984192at2"/>
<sequence length="287" mass="32721">MYAEKAVVRVQGDLKVHTRFYPNPRSNSTIILVNGSLATSASFHQALRFLQPLFNVVLFDQPYCGMSRPYNESLSMLGKEDEALILLELIEHFRADQVMAFSWGAVSTLLALAQRPARIKRAVISSFSPVLNREMLDYLARGQECLAACDRNRIATLVNDTIGEHLPPLFKRCNFRHVSTLEVHEYAQMLHHIRQVLSLDADRYMQCVGNVDIPLLFLNGELDKYTTPNDALYFADLARRSEYVTIRNAGHFLENEHQTAWEDVREAVERFLLPGETENAHRLAMVG</sequence>
<proteinExistence type="predicted"/>
<feature type="domain" description="AB hydrolase-1" evidence="1">
    <location>
        <begin position="29"/>
        <end position="253"/>
    </location>
</feature>
<dbReference type="RefSeq" id="WP_036990590.1">
    <property type="nucleotide sequence ID" value="NZ_FOGN01000005.1"/>
</dbReference>
<gene>
    <name evidence="4" type="ORF">FA869_08410</name>
    <name evidence="3" type="ORF">SAMN04487855_2655</name>
    <name evidence="2" type="ORF">SAMN05216589_2564</name>
</gene>